<evidence type="ECO:0000256" key="1">
    <source>
        <dbReference type="SAM" id="MobiDB-lite"/>
    </source>
</evidence>
<reference evidence="2 3" key="1">
    <citation type="submission" date="2019-06" db="EMBL/GenBank/DDBJ databases">
        <title>Draft genomes of female and male turbot (Scophthalmus maximus).</title>
        <authorList>
            <person name="Xu H."/>
            <person name="Xu X.-W."/>
            <person name="Shao C."/>
            <person name="Chen S."/>
        </authorList>
    </citation>
    <scope>NUCLEOTIDE SEQUENCE [LARGE SCALE GENOMIC DNA]</scope>
    <source>
        <strain evidence="2">Ysfricsl-2016a</strain>
        <tissue evidence="2">Blood</tissue>
    </source>
</reference>
<feature type="region of interest" description="Disordered" evidence="1">
    <location>
        <begin position="1"/>
        <end position="70"/>
    </location>
</feature>
<evidence type="ECO:0000313" key="3">
    <source>
        <dbReference type="Proteomes" id="UP000438429"/>
    </source>
</evidence>
<protein>
    <submittedName>
        <fullName evidence="2">Uncharacterized protein</fullName>
    </submittedName>
</protein>
<name>A0A6A4SRX5_SCOMX</name>
<dbReference type="EMBL" id="VEVO01000010">
    <property type="protein sequence ID" value="KAF0036167.1"/>
    <property type="molecule type" value="Genomic_DNA"/>
</dbReference>
<comment type="caution">
    <text evidence="2">The sequence shown here is derived from an EMBL/GenBank/DDBJ whole genome shotgun (WGS) entry which is preliminary data.</text>
</comment>
<dbReference type="AlphaFoldDB" id="A0A6A4SRX5"/>
<accession>A0A6A4SRX5</accession>
<organism evidence="2 3">
    <name type="scientific">Scophthalmus maximus</name>
    <name type="common">Turbot</name>
    <name type="synonym">Psetta maxima</name>
    <dbReference type="NCBI Taxonomy" id="52904"/>
    <lineage>
        <taxon>Eukaryota</taxon>
        <taxon>Metazoa</taxon>
        <taxon>Chordata</taxon>
        <taxon>Craniata</taxon>
        <taxon>Vertebrata</taxon>
        <taxon>Euteleostomi</taxon>
        <taxon>Actinopterygii</taxon>
        <taxon>Neopterygii</taxon>
        <taxon>Teleostei</taxon>
        <taxon>Neoteleostei</taxon>
        <taxon>Acanthomorphata</taxon>
        <taxon>Carangaria</taxon>
        <taxon>Pleuronectiformes</taxon>
        <taxon>Pleuronectoidei</taxon>
        <taxon>Scophthalmidae</taxon>
        <taxon>Scophthalmus</taxon>
    </lineage>
</organism>
<sequence>MFTKRRGPLSPLAGGDSEAVDEALEAQSEVREPVRDAADALCSPPPPPAAAAAAAPLRRRLLPPPDDVIG</sequence>
<evidence type="ECO:0000313" key="2">
    <source>
        <dbReference type="EMBL" id="KAF0036167.1"/>
    </source>
</evidence>
<dbReference type="Proteomes" id="UP000438429">
    <property type="component" value="Unassembled WGS sequence"/>
</dbReference>
<proteinExistence type="predicted"/>
<feature type="compositionally biased region" description="Basic and acidic residues" evidence="1">
    <location>
        <begin position="28"/>
        <end position="38"/>
    </location>
</feature>
<gene>
    <name evidence="2" type="ORF">F2P81_011479</name>
</gene>